<sequence length="158" mass="18289">MSNDVRGYFELSDKNMVNELIHICEKKYDLGIEQISRETLYNFPEDFIPKHEENYFSFVIGDSPGETISSYLIDYIDYAPEADIGFPVNGKERLDILLSFLSDAVEISKVTKLVIALTDCNQIEITRRIHVSEIYEVIHSDFEKYQSPPDTLYEITCN</sequence>
<dbReference type="EMBL" id="PUJX01000041">
    <property type="protein sequence ID" value="TDB44153.1"/>
    <property type="molecule type" value="Genomic_DNA"/>
</dbReference>
<protein>
    <submittedName>
        <fullName evidence="1">Uncharacterized protein</fullName>
    </submittedName>
</protein>
<evidence type="ECO:0000313" key="1">
    <source>
        <dbReference type="EMBL" id="TDB44153.1"/>
    </source>
</evidence>
<dbReference type="Proteomes" id="UP000295550">
    <property type="component" value="Unassembled WGS sequence"/>
</dbReference>
<comment type="caution">
    <text evidence="1">The sequence shown here is derived from an EMBL/GenBank/DDBJ whole genome shotgun (WGS) entry which is preliminary data.</text>
</comment>
<organism evidence="1 2">
    <name type="scientific">Photorhabdus luminescens subsp. mexicana</name>
    <dbReference type="NCBI Taxonomy" id="2100167"/>
    <lineage>
        <taxon>Bacteria</taxon>
        <taxon>Pseudomonadati</taxon>
        <taxon>Pseudomonadota</taxon>
        <taxon>Gammaproteobacteria</taxon>
        <taxon>Enterobacterales</taxon>
        <taxon>Morganellaceae</taxon>
        <taxon>Photorhabdus</taxon>
    </lineage>
</organism>
<reference evidence="1 2" key="1">
    <citation type="journal article" date="2019" name="Int. J. Syst. Evol. Microbiol.">
        <title>Photorhabdus khanii subsp. guanajuatensis subsp. nov., isolated from Heterorhabditis atacamensis, and Photorhabdus luminescens subsp. mexicana subsp. nov., isolated from Heterorhabditis mexicana entomopathogenic nematodes.</title>
        <authorList>
            <person name="Machado R.A.R."/>
            <person name="Bruno P."/>
            <person name="Arce C.C.M."/>
            <person name="Liechti N."/>
            <person name="Kohler A."/>
            <person name="Bernal J."/>
            <person name="Bruggmann R."/>
            <person name="Turlings T.C.J."/>
        </authorList>
    </citation>
    <scope>NUCLEOTIDE SEQUENCE [LARGE SCALE GENOMIC DNA]</scope>
    <source>
        <strain evidence="1 2">MEX47-22</strain>
    </source>
</reference>
<gene>
    <name evidence="1" type="ORF">C5468_22920</name>
</gene>
<name>A0A4R4ITL1_PHOLU</name>
<evidence type="ECO:0000313" key="2">
    <source>
        <dbReference type="Proteomes" id="UP000295550"/>
    </source>
</evidence>
<proteinExistence type="predicted"/>
<accession>A0A4R4ITL1</accession>
<dbReference type="AlphaFoldDB" id="A0A4R4ITL1"/>
<dbReference type="RefSeq" id="WP_132348381.1">
    <property type="nucleotide sequence ID" value="NZ_CAWOLF010000041.1"/>
</dbReference>